<dbReference type="InterPro" id="IPR000847">
    <property type="entry name" value="LysR_HTH_N"/>
</dbReference>
<proteinExistence type="inferred from homology"/>
<dbReference type="KEGG" id="masz:C9I28_23980"/>
<gene>
    <name evidence="6" type="ORF">C9I28_23980</name>
</gene>
<dbReference type="OrthoDB" id="196624at2"/>
<dbReference type="InterPro" id="IPR036390">
    <property type="entry name" value="WH_DNA-bd_sf"/>
</dbReference>
<reference evidence="6 7" key="1">
    <citation type="submission" date="2018-03" db="EMBL/GenBank/DDBJ databases">
        <title>Massilia armeniaca sp. nov., isolated from desert soil.</title>
        <authorList>
            <person name="Huang H."/>
            <person name="Ren M."/>
        </authorList>
    </citation>
    <scope>NUCLEOTIDE SEQUENCE [LARGE SCALE GENOMIC DNA]</scope>
    <source>
        <strain evidence="6 7">ZMN-3</strain>
    </source>
</reference>
<keyword evidence="4" id="KW-0804">Transcription</keyword>
<evidence type="ECO:0000256" key="1">
    <source>
        <dbReference type="ARBA" id="ARBA00009437"/>
    </source>
</evidence>
<evidence type="ECO:0000313" key="7">
    <source>
        <dbReference type="Proteomes" id="UP000240505"/>
    </source>
</evidence>
<dbReference type="Gene3D" id="3.40.190.290">
    <property type="match status" value="1"/>
</dbReference>
<dbReference type="PANTHER" id="PTHR30126">
    <property type="entry name" value="HTH-TYPE TRANSCRIPTIONAL REGULATOR"/>
    <property type="match status" value="1"/>
</dbReference>
<dbReference type="Proteomes" id="UP000240505">
    <property type="component" value="Chromosome"/>
</dbReference>
<comment type="similarity">
    <text evidence="1">Belongs to the LysR transcriptional regulatory family.</text>
</comment>
<dbReference type="InterPro" id="IPR036388">
    <property type="entry name" value="WH-like_DNA-bd_sf"/>
</dbReference>
<dbReference type="SUPFAM" id="SSF46785">
    <property type="entry name" value="Winged helix' DNA-binding domain"/>
    <property type="match status" value="1"/>
</dbReference>
<name>A0A2R4CFH8_9BURK</name>
<dbReference type="RefSeq" id="WP_107143692.1">
    <property type="nucleotide sequence ID" value="NZ_CP028324.1"/>
</dbReference>
<accession>A0A2R4CFH8</accession>
<dbReference type="Pfam" id="PF00126">
    <property type="entry name" value="HTH_1"/>
    <property type="match status" value="1"/>
</dbReference>
<keyword evidence="2" id="KW-0805">Transcription regulation</keyword>
<organism evidence="6 7">
    <name type="scientific">Pseudoduganella armeniaca</name>
    <dbReference type="NCBI Taxonomy" id="2072590"/>
    <lineage>
        <taxon>Bacteria</taxon>
        <taxon>Pseudomonadati</taxon>
        <taxon>Pseudomonadota</taxon>
        <taxon>Betaproteobacteria</taxon>
        <taxon>Burkholderiales</taxon>
        <taxon>Oxalobacteraceae</taxon>
        <taxon>Telluria group</taxon>
        <taxon>Pseudoduganella</taxon>
    </lineage>
</organism>
<evidence type="ECO:0000256" key="4">
    <source>
        <dbReference type="ARBA" id="ARBA00023163"/>
    </source>
</evidence>
<dbReference type="GO" id="GO:0000976">
    <property type="term" value="F:transcription cis-regulatory region binding"/>
    <property type="evidence" value="ECO:0007669"/>
    <property type="project" value="TreeGrafter"/>
</dbReference>
<keyword evidence="7" id="KW-1185">Reference proteome</keyword>
<sequence>MLDALSLDQLRTFIAAAEEGSFSAAGRRLRRAQSVVSHTLANLELQIGLSLFERTGRYPVLTEQGRALLDQARATVGSMDAFKARARTLAEGLEPELAVAVDVMFPIATLTAAVQAFQRQFPSTPLRLYVEALGAVVQPLLAGQCRIAIIGSLPDVPADCVSQYLLDVGAVTVVAPGHPLAQAQGVVLRKVAEQHVQLVLTDRSSLTQGRNFGVVSDKTWRLADLGAKHSFLRAGLGWGHMPLHMVEGDLRDGSLVRIELETSPTRGPGFSMHAIHRKDQPPGPAGRWFVARLQQSGLPEGQARGGPGGSV</sequence>
<dbReference type="PANTHER" id="PTHR30126:SF91">
    <property type="entry name" value="LYSR FAMILY TRANSCRIPTIONAL REGULATOR"/>
    <property type="match status" value="1"/>
</dbReference>
<dbReference type="PROSITE" id="PS50931">
    <property type="entry name" value="HTH_LYSR"/>
    <property type="match status" value="1"/>
</dbReference>
<evidence type="ECO:0000259" key="5">
    <source>
        <dbReference type="PROSITE" id="PS50931"/>
    </source>
</evidence>
<dbReference type="Gene3D" id="1.10.10.10">
    <property type="entry name" value="Winged helix-like DNA-binding domain superfamily/Winged helix DNA-binding domain"/>
    <property type="match status" value="1"/>
</dbReference>
<dbReference type="EMBL" id="CP028324">
    <property type="protein sequence ID" value="AVR98356.1"/>
    <property type="molecule type" value="Genomic_DNA"/>
</dbReference>
<dbReference type="SUPFAM" id="SSF53850">
    <property type="entry name" value="Periplasmic binding protein-like II"/>
    <property type="match status" value="1"/>
</dbReference>
<evidence type="ECO:0000313" key="6">
    <source>
        <dbReference type="EMBL" id="AVR98356.1"/>
    </source>
</evidence>
<evidence type="ECO:0000256" key="2">
    <source>
        <dbReference type="ARBA" id="ARBA00023015"/>
    </source>
</evidence>
<dbReference type="InterPro" id="IPR005119">
    <property type="entry name" value="LysR_subst-bd"/>
</dbReference>
<protein>
    <submittedName>
        <fullName evidence="6">LysR family transcriptional regulator</fullName>
    </submittedName>
</protein>
<dbReference type="Pfam" id="PF03466">
    <property type="entry name" value="LysR_substrate"/>
    <property type="match status" value="1"/>
</dbReference>
<evidence type="ECO:0000256" key="3">
    <source>
        <dbReference type="ARBA" id="ARBA00023125"/>
    </source>
</evidence>
<dbReference type="AlphaFoldDB" id="A0A2R4CFH8"/>
<dbReference type="FunFam" id="1.10.10.10:FF:000001">
    <property type="entry name" value="LysR family transcriptional regulator"/>
    <property type="match status" value="1"/>
</dbReference>
<feature type="domain" description="HTH lysR-type" evidence="5">
    <location>
        <begin position="5"/>
        <end position="62"/>
    </location>
</feature>
<keyword evidence="3" id="KW-0238">DNA-binding</keyword>
<dbReference type="GO" id="GO:0003700">
    <property type="term" value="F:DNA-binding transcription factor activity"/>
    <property type="evidence" value="ECO:0007669"/>
    <property type="project" value="InterPro"/>
</dbReference>